<organism evidence="1">
    <name type="scientific">marine sediment metagenome</name>
    <dbReference type="NCBI Taxonomy" id="412755"/>
    <lineage>
        <taxon>unclassified sequences</taxon>
        <taxon>metagenomes</taxon>
        <taxon>ecological metagenomes</taxon>
    </lineage>
</organism>
<protein>
    <recommendedName>
        <fullName evidence="2">Prepilin-type N-terminal cleavage/methylation domain-containing protein</fullName>
    </recommendedName>
</protein>
<evidence type="ECO:0008006" key="2">
    <source>
        <dbReference type="Google" id="ProtNLM"/>
    </source>
</evidence>
<evidence type="ECO:0000313" key="1">
    <source>
        <dbReference type="EMBL" id="KKM64394.1"/>
    </source>
</evidence>
<proteinExistence type="predicted"/>
<dbReference type="EMBL" id="LAZR01010908">
    <property type="protein sequence ID" value="KKM64394.1"/>
    <property type="molecule type" value="Genomic_DNA"/>
</dbReference>
<sequence length="182" mass="19338">MNDRPRQLASPRPAGRRGRGFSVAEALVALAITALLGAALAAATKGAIKSYGVNMGMASLAQTSRTILDRLAGDVRTAVAVDRDTGRLTLIPPVNAEGITEIEYKLSDGTLYYRQTINGTQTSYALVPADGPIQVTSFTVDWVRAEDGEGVWFTRSVTVTLGLQSDENILNATASASLRRNL</sequence>
<comment type="caution">
    <text evidence="1">The sequence shown here is derived from an EMBL/GenBank/DDBJ whole genome shotgun (WGS) entry which is preliminary data.</text>
</comment>
<name>A0A0F9J3X9_9ZZZZ</name>
<reference evidence="1" key="1">
    <citation type="journal article" date="2015" name="Nature">
        <title>Complex archaea that bridge the gap between prokaryotes and eukaryotes.</title>
        <authorList>
            <person name="Spang A."/>
            <person name="Saw J.H."/>
            <person name="Jorgensen S.L."/>
            <person name="Zaremba-Niedzwiedzka K."/>
            <person name="Martijn J."/>
            <person name="Lind A.E."/>
            <person name="van Eijk R."/>
            <person name="Schleper C."/>
            <person name="Guy L."/>
            <person name="Ettema T.J."/>
        </authorList>
    </citation>
    <scope>NUCLEOTIDE SEQUENCE</scope>
</reference>
<gene>
    <name evidence="1" type="ORF">LCGC14_1501830</name>
</gene>
<accession>A0A0F9J3X9</accession>
<dbReference type="AlphaFoldDB" id="A0A0F9J3X9"/>